<dbReference type="Pfam" id="PF01212">
    <property type="entry name" value="Beta_elim_lyase"/>
    <property type="match status" value="1"/>
</dbReference>
<dbReference type="InterPro" id="IPR015421">
    <property type="entry name" value="PyrdxlP-dep_Trfase_major"/>
</dbReference>
<comment type="similarity">
    <text evidence="2">Belongs to the threonine aldolase family.</text>
</comment>
<comment type="caution">
    <text evidence="6">The sequence shown here is derived from an EMBL/GenBank/DDBJ whole genome shotgun (WGS) entry which is preliminary data.</text>
</comment>
<evidence type="ECO:0000313" key="7">
    <source>
        <dbReference type="Proteomes" id="UP001595579"/>
    </source>
</evidence>
<dbReference type="RefSeq" id="WP_386777053.1">
    <property type="nucleotide sequence ID" value="NZ_JBHRUG010000048.1"/>
</dbReference>
<comment type="cofactor">
    <cofactor evidence="1">
        <name>pyridoxal 5'-phosphate</name>
        <dbReference type="ChEBI" id="CHEBI:597326"/>
    </cofactor>
</comment>
<dbReference type="InterPro" id="IPR015424">
    <property type="entry name" value="PyrdxlP-dep_Trfase"/>
</dbReference>
<dbReference type="PANTHER" id="PTHR48097">
    <property type="entry name" value="L-THREONINE ALDOLASE-RELATED"/>
    <property type="match status" value="1"/>
</dbReference>
<comment type="subunit">
    <text evidence="3">Homotetramer.</text>
</comment>
<gene>
    <name evidence="6" type="ORF">ACFOEV_21680</name>
</gene>
<reference evidence="7" key="1">
    <citation type="journal article" date="2019" name="Int. J. Syst. Evol. Microbiol.">
        <title>The Global Catalogue of Microorganisms (GCM) 10K type strain sequencing project: providing services to taxonomists for standard genome sequencing and annotation.</title>
        <authorList>
            <consortium name="The Broad Institute Genomics Platform"/>
            <consortium name="The Broad Institute Genome Sequencing Center for Infectious Disease"/>
            <person name="Wu L."/>
            <person name="Ma J."/>
        </authorList>
    </citation>
    <scope>NUCLEOTIDE SEQUENCE [LARGE SCALE GENOMIC DNA]</scope>
    <source>
        <strain evidence="7">CECT 7698</strain>
    </source>
</reference>
<dbReference type="Gene3D" id="3.90.1150.10">
    <property type="entry name" value="Aspartate Aminotransferase, domain 1"/>
    <property type="match status" value="1"/>
</dbReference>
<evidence type="ECO:0000313" key="6">
    <source>
        <dbReference type="EMBL" id="MFC3286219.1"/>
    </source>
</evidence>
<dbReference type="PANTHER" id="PTHR48097:SF5">
    <property type="entry name" value="LOW SPECIFICITY L-THREONINE ALDOLASE"/>
    <property type="match status" value="1"/>
</dbReference>
<dbReference type="InterPro" id="IPR015422">
    <property type="entry name" value="PyrdxlP-dep_Trfase_small"/>
</dbReference>
<evidence type="ECO:0000256" key="1">
    <source>
        <dbReference type="ARBA" id="ARBA00001933"/>
    </source>
</evidence>
<organism evidence="6 7">
    <name type="scientific">Litchfieldella rifensis</name>
    <dbReference type="NCBI Taxonomy" id="762643"/>
    <lineage>
        <taxon>Bacteria</taxon>
        <taxon>Pseudomonadati</taxon>
        <taxon>Pseudomonadota</taxon>
        <taxon>Gammaproteobacteria</taxon>
        <taxon>Oceanospirillales</taxon>
        <taxon>Halomonadaceae</taxon>
        <taxon>Litchfieldella</taxon>
    </lineage>
</organism>
<evidence type="ECO:0000256" key="2">
    <source>
        <dbReference type="ARBA" id="ARBA00006966"/>
    </source>
</evidence>
<name>A0ABV7LW28_9GAMM</name>
<dbReference type="SUPFAM" id="SSF53383">
    <property type="entry name" value="PLP-dependent transferases"/>
    <property type="match status" value="1"/>
</dbReference>
<feature type="domain" description="Aromatic amino acid beta-eliminating lyase/threonine aldolase" evidence="5">
    <location>
        <begin position="12"/>
        <end position="298"/>
    </location>
</feature>
<protein>
    <submittedName>
        <fullName evidence="6">Threonine aldolase family protein</fullName>
    </submittedName>
</protein>
<dbReference type="EMBL" id="JBHRUG010000048">
    <property type="protein sequence ID" value="MFC3286219.1"/>
    <property type="molecule type" value="Genomic_DNA"/>
</dbReference>
<proteinExistence type="inferred from homology"/>
<evidence type="ECO:0000256" key="3">
    <source>
        <dbReference type="ARBA" id="ARBA00011881"/>
    </source>
</evidence>
<dbReference type="InterPro" id="IPR001597">
    <property type="entry name" value="ArAA_b-elim_lyase/Thr_aldolase"/>
</dbReference>
<keyword evidence="7" id="KW-1185">Reference proteome</keyword>
<dbReference type="Proteomes" id="UP001595579">
    <property type="component" value="Unassembled WGS sequence"/>
</dbReference>
<accession>A0ABV7LW28</accession>
<sequence length="350" mass="38075">MNVNPLAPGRIFASDNASGVHPRVMEALQAANLGHQLGYGNDPYTERVRGLFKEVFGPGAETFLLLNGTGSNVLALKGMLRSHEAVCCSHEAHLLVDECGAPENVIGCKLVALPVHQGKLDLPALEAHIRRVAGIQHHSQPRVVSIAQATERGTVYHLDELQAIVAVARRHGLLVHMDGARIANAAVALGISFKEMTADVGIDVVSFGGTKNGLMMAEALVVLNPALVEAYPFIRKQGMQLASKHRFLAAQYLAYFEGDLWRENAAHANAMARYLADGLSHFDEIALTAPVEANLVFATLPREWIQPLQQACNFNVWDAARAEVRLIASFDTTREDIDAFLAEIHKLNQC</sequence>
<keyword evidence="4" id="KW-0663">Pyridoxal phosphate</keyword>
<evidence type="ECO:0000256" key="4">
    <source>
        <dbReference type="ARBA" id="ARBA00022898"/>
    </source>
</evidence>
<dbReference type="Gene3D" id="3.40.640.10">
    <property type="entry name" value="Type I PLP-dependent aspartate aminotransferase-like (Major domain)"/>
    <property type="match status" value="1"/>
</dbReference>
<evidence type="ECO:0000259" key="5">
    <source>
        <dbReference type="Pfam" id="PF01212"/>
    </source>
</evidence>